<keyword evidence="1 7" id="KW-0723">Serine/threonine-protein kinase</keyword>
<dbReference type="AlphaFoldDB" id="A0AAD5TGU6"/>
<evidence type="ECO:0000313" key="10">
    <source>
        <dbReference type="Proteomes" id="UP001212152"/>
    </source>
</evidence>
<sequence length="360" mass="39471">MNMKRAFQKLFGTSGGGARPQTTKFEENYVAGKQLGIGTFAVVRECTRKSDGKKFAVKIIDKRQLGKLDTLRTELSVLHRLSHAHIISLHEAFETPSHVHIVTDLATGGELFDRILAKGSFVERDASRLVREILLGVAYLHDQNIVHRDLKPENLLFKGPQDDANLMIADFGLAKIIDEGSFLQTACGTPHYVAPEILRQSGHGKGVDMWAIGVITYVLLCGYTPFYEGEQQSNAALFQAILQCEYEFDRAYWSEISEGAKDFIGKLLVIDPARRATVQEALQHPWLDTTASNADLLPALQKAFDAKRTFKRAVLAINTITRATKAISSSSSSITGLLADMQVAPGPLDPANAESTAMAG</sequence>
<evidence type="ECO:0000256" key="7">
    <source>
        <dbReference type="RuleBase" id="RU000304"/>
    </source>
</evidence>
<evidence type="ECO:0000259" key="8">
    <source>
        <dbReference type="PROSITE" id="PS50011"/>
    </source>
</evidence>
<dbReference type="SMART" id="SM00220">
    <property type="entry name" value="S_TKc"/>
    <property type="match status" value="1"/>
</dbReference>
<dbReference type="Proteomes" id="UP001212152">
    <property type="component" value="Unassembled WGS sequence"/>
</dbReference>
<keyword evidence="3 6" id="KW-0547">Nucleotide-binding</keyword>
<dbReference type="InterPro" id="IPR000719">
    <property type="entry name" value="Prot_kinase_dom"/>
</dbReference>
<comment type="caution">
    <text evidence="9">The sequence shown here is derived from an EMBL/GenBank/DDBJ whole genome shotgun (WGS) entry which is preliminary data.</text>
</comment>
<dbReference type="InterPro" id="IPR008271">
    <property type="entry name" value="Ser/Thr_kinase_AS"/>
</dbReference>
<dbReference type="InterPro" id="IPR011009">
    <property type="entry name" value="Kinase-like_dom_sf"/>
</dbReference>
<dbReference type="PROSITE" id="PS50011">
    <property type="entry name" value="PROTEIN_KINASE_DOM"/>
    <property type="match status" value="1"/>
</dbReference>
<reference evidence="9" key="1">
    <citation type="submission" date="2020-05" db="EMBL/GenBank/DDBJ databases">
        <title>Phylogenomic resolution of chytrid fungi.</title>
        <authorList>
            <person name="Stajich J.E."/>
            <person name="Amses K."/>
            <person name="Simmons R."/>
            <person name="Seto K."/>
            <person name="Myers J."/>
            <person name="Bonds A."/>
            <person name="Quandt C.A."/>
            <person name="Barry K."/>
            <person name="Liu P."/>
            <person name="Grigoriev I."/>
            <person name="Longcore J.E."/>
            <person name="James T.Y."/>
        </authorList>
    </citation>
    <scope>NUCLEOTIDE SEQUENCE</scope>
    <source>
        <strain evidence="9">JEL0379</strain>
    </source>
</reference>
<evidence type="ECO:0000256" key="1">
    <source>
        <dbReference type="ARBA" id="ARBA00022527"/>
    </source>
</evidence>
<dbReference type="InterPro" id="IPR017441">
    <property type="entry name" value="Protein_kinase_ATP_BS"/>
</dbReference>
<keyword evidence="2" id="KW-0808">Transferase</keyword>
<dbReference type="PROSITE" id="PS00107">
    <property type="entry name" value="PROTEIN_KINASE_ATP"/>
    <property type="match status" value="1"/>
</dbReference>
<dbReference type="SUPFAM" id="SSF56112">
    <property type="entry name" value="Protein kinase-like (PK-like)"/>
    <property type="match status" value="1"/>
</dbReference>
<keyword evidence="5 6" id="KW-0067">ATP-binding</keyword>
<dbReference type="PROSITE" id="PS00108">
    <property type="entry name" value="PROTEIN_KINASE_ST"/>
    <property type="match status" value="1"/>
</dbReference>
<dbReference type="Pfam" id="PF00069">
    <property type="entry name" value="Pkinase"/>
    <property type="match status" value="1"/>
</dbReference>
<dbReference type="CDD" id="cd05117">
    <property type="entry name" value="STKc_CAMK"/>
    <property type="match status" value="1"/>
</dbReference>
<proteinExistence type="inferred from homology"/>
<evidence type="ECO:0000256" key="3">
    <source>
        <dbReference type="ARBA" id="ARBA00022741"/>
    </source>
</evidence>
<dbReference type="EMBL" id="JADGJQ010000057">
    <property type="protein sequence ID" value="KAJ3175014.1"/>
    <property type="molecule type" value="Genomic_DNA"/>
</dbReference>
<feature type="domain" description="Protein kinase" evidence="8">
    <location>
        <begin position="29"/>
        <end position="287"/>
    </location>
</feature>
<dbReference type="Gene3D" id="3.30.200.20">
    <property type="entry name" value="Phosphorylase Kinase, domain 1"/>
    <property type="match status" value="1"/>
</dbReference>
<keyword evidence="10" id="KW-1185">Reference proteome</keyword>
<evidence type="ECO:0000313" key="9">
    <source>
        <dbReference type="EMBL" id="KAJ3175014.1"/>
    </source>
</evidence>
<keyword evidence="4" id="KW-0418">Kinase</keyword>
<dbReference type="GO" id="GO:0004674">
    <property type="term" value="F:protein serine/threonine kinase activity"/>
    <property type="evidence" value="ECO:0007669"/>
    <property type="project" value="UniProtKB-KW"/>
</dbReference>
<protein>
    <recommendedName>
        <fullName evidence="8">Protein kinase domain-containing protein</fullName>
    </recommendedName>
</protein>
<dbReference type="Gene3D" id="1.10.510.10">
    <property type="entry name" value="Transferase(Phosphotransferase) domain 1"/>
    <property type="match status" value="1"/>
</dbReference>
<feature type="binding site" evidence="6">
    <location>
        <position position="58"/>
    </location>
    <ligand>
        <name>ATP</name>
        <dbReference type="ChEBI" id="CHEBI:30616"/>
    </ligand>
</feature>
<accession>A0AAD5TGU6</accession>
<name>A0AAD5TGU6_9FUNG</name>
<dbReference type="PANTHER" id="PTHR24347">
    <property type="entry name" value="SERINE/THREONINE-PROTEIN KINASE"/>
    <property type="match status" value="1"/>
</dbReference>
<comment type="similarity">
    <text evidence="7">Belongs to the protein kinase superfamily.</text>
</comment>
<evidence type="ECO:0000256" key="2">
    <source>
        <dbReference type="ARBA" id="ARBA00022679"/>
    </source>
</evidence>
<evidence type="ECO:0000256" key="5">
    <source>
        <dbReference type="ARBA" id="ARBA00022840"/>
    </source>
</evidence>
<gene>
    <name evidence="9" type="ORF">HDU87_006548</name>
</gene>
<evidence type="ECO:0000256" key="6">
    <source>
        <dbReference type="PROSITE-ProRule" id="PRU10141"/>
    </source>
</evidence>
<dbReference type="GO" id="GO:0005524">
    <property type="term" value="F:ATP binding"/>
    <property type="evidence" value="ECO:0007669"/>
    <property type="project" value="UniProtKB-UniRule"/>
</dbReference>
<dbReference type="FunFam" id="1.10.510.10:FF:000026">
    <property type="entry name" value="Calcium/calmodulin-dependent protein kinase type 1"/>
    <property type="match status" value="1"/>
</dbReference>
<organism evidence="9 10">
    <name type="scientific">Geranomyces variabilis</name>
    <dbReference type="NCBI Taxonomy" id="109894"/>
    <lineage>
        <taxon>Eukaryota</taxon>
        <taxon>Fungi</taxon>
        <taxon>Fungi incertae sedis</taxon>
        <taxon>Chytridiomycota</taxon>
        <taxon>Chytridiomycota incertae sedis</taxon>
        <taxon>Chytridiomycetes</taxon>
        <taxon>Spizellomycetales</taxon>
        <taxon>Powellomycetaceae</taxon>
        <taxon>Geranomyces</taxon>
    </lineage>
</organism>
<evidence type="ECO:0000256" key="4">
    <source>
        <dbReference type="ARBA" id="ARBA00022777"/>
    </source>
</evidence>